<dbReference type="HOGENOM" id="CLU_047003_0_0_10"/>
<dbReference type="KEGG" id="bvs:BARVI_10830"/>
<dbReference type="PATRIC" id="fig|880074.11.peg.2241"/>
<sequence>MNISHIRLLNQQLVSPQYSDVHDLVSWMGMLQAQEYKMMRWAVGTRVKKPSMAAFREAYDMGRIVRAHLFRCTWQLVAAEDYRWMLSLCTDKNRLAIRGYLAYHGKRLEEREYERANDLIRRSLEGKGSVSKDTLLRRLKELGLVDDAHTMSIYLRRAEADGVICSGVLDNRQNTYALVDDRIPQVPDMLREEALALLVRRYFQSHAPATLEDFVWWSNLGVGECRAAIESIRSELIAESYAGETYFIHRDCRVRGYRRQTILLPSYDEYLIGYKSRYHAFEEEFRHRVHSSNGLFYPVILHDGQVVGNWHPKQEVSFFKDEMQPDIADAMLRYRRFLDSE</sequence>
<dbReference type="GeneID" id="90529882"/>
<evidence type="ECO:0008006" key="3">
    <source>
        <dbReference type="Google" id="ProtNLM"/>
    </source>
</evidence>
<dbReference type="PANTHER" id="PTHR38479">
    <property type="entry name" value="LMO0824 PROTEIN"/>
    <property type="match status" value="1"/>
</dbReference>
<gene>
    <name evidence="1" type="ORF">BARVI_10830</name>
</gene>
<dbReference type="OrthoDB" id="2210247at2"/>
<organism evidence="1 2">
    <name type="scientific">Barnesiella viscericola DSM 18177</name>
    <dbReference type="NCBI Taxonomy" id="880074"/>
    <lineage>
        <taxon>Bacteria</taxon>
        <taxon>Pseudomonadati</taxon>
        <taxon>Bacteroidota</taxon>
        <taxon>Bacteroidia</taxon>
        <taxon>Bacteroidales</taxon>
        <taxon>Barnesiellaceae</taxon>
        <taxon>Barnesiella</taxon>
    </lineage>
</organism>
<dbReference type="Pfam" id="PF06224">
    <property type="entry name" value="AlkZ-like"/>
    <property type="match status" value="1"/>
</dbReference>
<dbReference type="STRING" id="880074.BARVI_10830"/>
<evidence type="ECO:0000313" key="1">
    <source>
        <dbReference type="EMBL" id="AHF13156.1"/>
    </source>
</evidence>
<name>W0EVT3_9BACT</name>
<dbReference type="AlphaFoldDB" id="W0EVT3"/>
<reference evidence="1 2" key="1">
    <citation type="submission" date="2013-12" db="EMBL/GenBank/DDBJ databases">
        <authorList>
            <consortium name="DOE Joint Genome Institute"/>
            <person name="Eisen J."/>
            <person name="Huntemann M."/>
            <person name="Han J."/>
            <person name="Chen A."/>
            <person name="Kyrpides N."/>
            <person name="Mavromatis K."/>
            <person name="Markowitz V."/>
            <person name="Palaniappan K."/>
            <person name="Ivanova N."/>
            <person name="Schaumberg A."/>
            <person name="Pati A."/>
            <person name="Liolios K."/>
            <person name="Nordberg H.P."/>
            <person name="Cantor M.N."/>
            <person name="Hua S.X."/>
            <person name="Woyke T."/>
        </authorList>
    </citation>
    <scope>NUCLEOTIDE SEQUENCE [LARGE SCALE GENOMIC DNA]</scope>
    <source>
        <strain evidence="2">DSM 18177</strain>
    </source>
</reference>
<keyword evidence="2" id="KW-1185">Reference proteome</keyword>
<dbReference type="Proteomes" id="UP000018901">
    <property type="component" value="Chromosome"/>
</dbReference>
<dbReference type="InterPro" id="IPR009351">
    <property type="entry name" value="AlkZ-like"/>
</dbReference>
<dbReference type="eggNOG" id="COG3214">
    <property type="taxonomic scope" value="Bacteria"/>
</dbReference>
<evidence type="ECO:0000313" key="2">
    <source>
        <dbReference type="Proteomes" id="UP000018901"/>
    </source>
</evidence>
<dbReference type="PANTHER" id="PTHR38479:SF2">
    <property type="entry name" value="WINGED HELIX DNA-BINDING DOMAIN-CONTAINING PROTEIN"/>
    <property type="match status" value="1"/>
</dbReference>
<dbReference type="RefSeq" id="WP_025279210.1">
    <property type="nucleotide sequence ID" value="NZ_CP007034.1"/>
</dbReference>
<accession>W0EVT3</accession>
<protein>
    <recommendedName>
        <fullName evidence="3">Winged helix DNA-binding domain-containing protein</fullName>
    </recommendedName>
</protein>
<dbReference type="EMBL" id="CP007034">
    <property type="protein sequence ID" value="AHF13156.1"/>
    <property type="molecule type" value="Genomic_DNA"/>
</dbReference>
<proteinExistence type="predicted"/>